<keyword evidence="1" id="KW-0479">Metal-binding</keyword>
<dbReference type="Pfam" id="PF08284">
    <property type="entry name" value="RVP_2"/>
    <property type="match status" value="1"/>
</dbReference>
<feature type="region of interest" description="Disordered" evidence="3">
    <location>
        <begin position="29"/>
        <end position="80"/>
    </location>
</feature>
<dbReference type="PANTHER" id="PTHR15503">
    <property type="entry name" value="LDOC1 RELATED"/>
    <property type="match status" value="1"/>
</dbReference>
<proteinExistence type="predicted"/>
<dbReference type="InterPro" id="IPR001878">
    <property type="entry name" value="Znf_CCHC"/>
</dbReference>
<dbReference type="EMBL" id="BKCJ010003021">
    <property type="protein sequence ID" value="GEU52479.1"/>
    <property type="molecule type" value="Genomic_DNA"/>
</dbReference>
<feature type="region of interest" description="Disordered" evidence="3">
    <location>
        <begin position="150"/>
        <end position="170"/>
    </location>
</feature>
<gene>
    <name evidence="5" type="ORF">Tci_024457</name>
</gene>
<feature type="compositionally biased region" description="Low complexity" evidence="3">
    <location>
        <begin position="155"/>
        <end position="167"/>
    </location>
</feature>
<evidence type="ECO:0000259" key="4">
    <source>
        <dbReference type="PROSITE" id="PS50158"/>
    </source>
</evidence>
<keyword evidence="1" id="KW-0862">Zinc</keyword>
<dbReference type="Pfam" id="PF00078">
    <property type="entry name" value="RVT_1"/>
    <property type="match status" value="1"/>
</dbReference>
<dbReference type="InterPro" id="IPR000477">
    <property type="entry name" value="RT_dom"/>
</dbReference>
<evidence type="ECO:0000313" key="5">
    <source>
        <dbReference type="EMBL" id="GEU52479.1"/>
    </source>
</evidence>
<dbReference type="FunFam" id="3.30.70.270:FF:000020">
    <property type="entry name" value="Transposon Tf2-6 polyprotein-like Protein"/>
    <property type="match status" value="1"/>
</dbReference>
<dbReference type="SMART" id="SM00343">
    <property type="entry name" value="ZnF_C2HC"/>
    <property type="match status" value="3"/>
</dbReference>
<dbReference type="Gene3D" id="3.10.10.10">
    <property type="entry name" value="HIV Type 1 Reverse Transcriptase, subunit A, domain 1"/>
    <property type="match status" value="1"/>
</dbReference>
<dbReference type="SUPFAM" id="SSF57756">
    <property type="entry name" value="Retrovirus zinc finger-like domains"/>
    <property type="match status" value="1"/>
</dbReference>
<evidence type="ECO:0000256" key="1">
    <source>
        <dbReference type="PROSITE-ProRule" id="PRU00047"/>
    </source>
</evidence>
<feature type="domain" description="CCHC-type" evidence="4">
    <location>
        <begin position="100"/>
        <end position="115"/>
    </location>
</feature>
<feature type="compositionally biased region" description="Low complexity" evidence="3">
    <location>
        <begin position="45"/>
        <end position="65"/>
    </location>
</feature>
<dbReference type="InterPro" id="IPR032567">
    <property type="entry name" value="RTL1-rel"/>
</dbReference>
<dbReference type="GO" id="GO:0003676">
    <property type="term" value="F:nucleic acid binding"/>
    <property type="evidence" value="ECO:0007669"/>
    <property type="project" value="InterPro"/>
</dbReference>
<evidence type="ECO:0000256" key="2">
    <source>
        <dbReference type="SAM" id="Coils"/>
    </source>
</evidence>
<feature type="compositionally biased region" description="Low complexity" evidence="3">
    <location>
        <begin position="676"/>
        <end position="692"/>
    </location>
</feature>
<dbReference type="Gene3D" id="2.40.70.10">
    <property type="entry name" value="Acid Proteases"/>
    <property type="match status" value="1"/>
</dbReference>
<dbReference type="GO" id="GO:0008270">
    <property type="term" value="F:zinc ion binding"/>
    <property type="evidence" value="ECO:0007669"/>
    <property type="project" value="UniProtKB-KW"/>
</dbReference>
<dbReference type="CDD" id="cd01647">
    <property type="entry name" value="RT_LTR"/>
    <property type="match status" value="1"/>
</dbReference>
<dbReference type="InterPro" id="IPR036875">
    <property type="entry name" value="Znf_CCHC_sf"/>
</dbReference>
<evidence type="ECO:0000256" key="3">
    <source>
        <dbReference type="SAM" id="MobiDB-lite"/>
    </source>
</evidence>
<dbReference type="InterPro" id="IPR021109">
    <property type="entry name" value="Peptidase_aspartic_dom_sf"/>
</dbReference>
<dbReference type="Gene3D" id="4.10.60.10">
    <property type="entry name" value="Zinc finger, CCHC-type"/>
    <property type="match status" value="1"/>
</dbReference>
<feature type="compositionally biased region" description="Basic and acidic residues" evidence="3">
    <location>
        <begin position="29"/>
        <end position="44"/>
    </location>
</feature>
<reference evidence="5" key="1">
    <citation type="journal article" date="2019" name="Sci. Rep.">
        <title>Draft genome of Tanacetum cinerariifolium, the natural source of mosquito coil.</title>
        <authorList>
            <person name="Yamashiro T."/>
            <person name="Shiraishi A."/>
            <person name="Satake H."/>
            <person name="Nakayama K."/>
        </authorList>
    </citation>
    <scope>NUCLEOTIDE SEQUENCE</scope>
</reference>
<protein>
    <recommendedName>
        <fullName evidence="4">CCHC-type domain-containing protein</fullName>
    </recommendedName>
</protein>
<name>A0A6L2KU51_TANCI</name>
<dbReference type="Pfam" id="PF00098">
    <property type="entry name" value="zf-CCHC"/>
    <property type="match status" value="2"/>
</dbReference>
<dbReference type="InterPro" id="IPR043502">
    <property type="entry name" value="DNA/RNA_pol_sf"/>
</dbReference>
<dbReference type="InterPro" id="IPR043128">
    <property type="entry name" value="Rev_trsase/Diguanyl_cyclase"/>
</dbReference>
<dbReference type="CDD" id="cd00303">
    <property type="entry name" value="retropepsin_like"/>
    <property type="match status" value="1"/>
</dbReference>
<feature type="domain" description="CCHC-type" evidence="4">
    <location>
        <begin position="137"/>
        <end position="152"/>
    </location>
</feature>
<dbReference type="SUPFAM" id="SSF50630">
    <property type="entry name" value="Acid proteases"/>
    <property type="match status" value="1"/>
</dbReference>
<feature type="region of interest" description="Disordered" evidence="3">
    <location>
        <begin position="671"/>
        <end position="692"/>
    </location>
</feature>
<comment type="caution">
    <text evidence="5">The sequence shown here is derived from an EMBL/GenBank/DDBJ whole genome shotgun (WGS) entry which is preliminary data.</text>
</comment>
<accession>A0A6L2KU51</accession>
<dbReference type="Gene3D" id="3.30.70.270">
    <property type="match status" value="2"/>
</dbReference>
<feature type="coiled-coil region" evidence="2">
    <location>
        <begin position="360"/>
        <end position="422"/>
    </location>
</feature>
<dbReference type="PANTHER" id="PTHR15503:SF45">
    <property type="entry name" value="RNA-DIRECTED DNA POLYMERASE HOMOLOG"/>
    <property type="match status" value="1"/>
</dbReference>
<dbReference type="AlphaFoldDB" id="A0A6L2KU51"/>
<dbReference type="PROSITE" id="PS50158">
    <property type="entry name" value="ZF_CCHC"/>
    <property type="match status" value="2"/>
</dbReference>
<keyword evidence="2" id="KW-0175">Coiled coil</keyword>
<keyword evidence="1" id="KW-0863">Zinc-finger</keyword>
<organism evidence="5">
    <name type="scientific">Tanacetum cinerariifolium</name>
    <name type="common">Dalmatian daisy</name>
    <name type="synonym">Chrysanthemum cinerariifolium</name>
    <dbReference type="NCBI Taxonomy" id="118510"/>
    <lineage>
        <taxon>Eukaryota</taxon>
        <taxon>Viridiplantae</taxon>
        <taxon>Streptophyta</taxon>
        <taxon>Embryophyta</taxon>
        <taxon>Tracheophyta</taxon>
        <taxon>Spermatophyta</taxon>
        <taxon>Magnoliopsida</taxon>
        <taxon>eudicotyledons</taxon>
        <taxon>Gunneridae</taxon>
        <taxon>Pentapetalae</taxon>
        <taxon>asterids</taxon>
        <taxon>campanulids</taxon>
        <taxon>Asterales</taxon>
        <taxon>Asteraceae</taxon>
        <taxon>Asteroideae</taxon>
        <taxon>Anthemideae</taxon>
        <taxon>Anthemidinae</taxon>
        <taxon>Tanacetum</taxon>
    </lineage>
</organism>
<dbReference type="SUPFAM" id="SSF56672">
    <property type="entry name" value="DNA/RNA polymerases"/>
    <property type="match status" value="1"/>
</dbReference>
<sequence>LLLDVFMTHYHSVIYIVDSLTHARDAIRSTNGERETASKRKLENTSRTTQNQQQQQQHSNKRQNTGRVYTAASGGKKKYGRSRPLCAKCNYHHDGPCAPKCHNCNKIGHLARDCRVTANTNNANNQRGTELGQKPTCYECGVKGHYKRECPKLKNNNNQGNQGGRNNASTRDPYEEVAQHLLKQAPRSPEYVPDPIELEDHVPAYIPEHPEDLVPTEDEAPIEAYIPEVASAPTPPLPPSFLSPRIQPPHTRATMAQMRAAVPSTYHSLLPSGTPPLLPIPLPVPSTSRKAEIPEADTPPQKRLLLTAPRPGFKVGESSAAAAARQPGLTMARSVDCSFVKNMETRFLETERRMMTALEMVNMRKDRAAMRAKIEVLRKERLSYEQESIQTRKALARSKAYNKALEARVAVLETQARRHEWQHQNADDLVKMAPKRTTRSTQVLPVTLAPTATTITVTEAQLQALIEQGVAAVMAEAEASRGTKGVVRLTQWFEKMESVFNISNCTAACQVKYVACTMQGVALTWWNSHVKTVTLEVAQALPWKTLKKMMTDKVEKYIGGLPDMIYDSVKATRPKTMHEAIGFATELMDKRIRDVVENKQKFEGTFGNNQNQPQQNKRQNTGRAYAVCNSDRNIYTGSKPLCSMCDYHHEGPCPPRCNNWKRVGHLTRDYRSRPANANNNNTNNNNNCNNNNNNRKGNGCYEYEAQGHFKRNCPKLKNNNRGNQGGNNNAQARVYVVGIAGANPNNVVAGMFLLNNRYAYILFDTGADRSFVSTTFSSQIDIAPIVLDHHYNVEIADGRIIRLNTIMRDCTLNFLNHPFNIDLLLVELGSFDVIIGMDWLSRYNAVIACAEKLVRIPFGNEFLTIRGEGSNERNKSRLNIISCSKAQDYMSKGCLVFLANITSTKDEDKSKGKRLEVVFTEDLLGIPPTRRVEFQIDLVPGATPVARAPYRLAPFEMKELAKQLKELSDKGFIRPSSSPRGAQVLFVKKKDGSFQMCIDYWELNKLTVKNRYPLPRIDDLFDQLQGSSVYSKIDLRSGYHQLRVQEEDIPKTAFRIHQGIHVDLTKVESIKDWASPKSPMEIRQLLGLARYYRRFIEGFSKMAKPMTNLTQKKVKFEWGDKQEAAF</sequence>
<feature type="non-terminal residue" evidence="5">
    <location>
        <position position="1"/>
    </location>
</feature>